<dbReference type="HOGENOM" id="CLU_2559646_0_0_1"/>
<dbReference type="EMBL" id="KN822297">
    <property type="protein sequence ID" value="KIM51021.1"/>
    <property type="molecule type" value="Genomic_DNA"/>
</dbReference>
<name>A0A0C3D4I4_9AGAM</name>
<sequence>MLYSKVFDRNTYALVERQTWGSKSVTYPPLAGSHDENIAPILTAPANQLRSESDQSYAPQGFEVPARTEILAGGPQNIFTLA</sequence>
<gene>
    <name evidence="1" type="ORF">SCLCIDRAFT_1224940</name>
</gene>
<dbReference type="InParanoid" id="A0A0C3D4I4"/>
<keyword evidence="2" id="KW-1185">Reference proteome</keyword>
<accession>A0A0C3D4I4</accession>
<dbReference type="AlphaFoldDB" id="A0A0C3D4I4"/>
<dbReference type="Proteomes" id="UP000053989">
    <property type="component" value="Unassembled WGS sequence"/>
</dbReference>
<protein>
    <submittedName>
        <fullName evidence="1">Uncharacterized protein</fullName>
    </submittedName>
</protein>
<organism evidence="1 2">
    <name type="scientific">Scleroderma citrinum Foug A</name>
    <dbReference type="NCBI Taxonomy" id="1036808"/>
    <lineage>
        <taxon>Eukaryota</taxon>
        <taxon>Fungi</taxon>
        <taxon>Dikarya</taxon>
        <taxon>Basidiomycota</taxon>
        <taxon>Agaricomycotina</taxon>
        <taxon>Agaricomycetes</taxon>
        <taxon>Agaricomycetidae</taxon>
        <taxon>Boletales</taxon>
        <taxon>Sclerodermatineae</taxon>
        <taxon>Sclerodermataceae</taxon>
        <taxon>Scleroderma</taxon>
    </lineage>
</organism>
<reference evidence="2" key="2">
    <citation type="submission" date="2015-01" db="EMBL/GenBank/DDBJ databases">
        <title>Evolutionary Origins and Diversification of the Mycorrhizal Mutualists.</title>
        <authorList>
            <consortium name="DOE Joint Genome Institute"/>
            <consortium name="Mycorrhizal Genomics Consortium"/>
            <person name="Kohler A."/>
            <person name="Kuo A."/>
            <person name="Nagy L.G."/>
            <person name="Floudas D."/>
            <person name="Copeland A."/>
            <person name="Barry K.W."/>
            <person name="Cichocki N."/>
            <person name="Veneault-Fourrey C."/>
            <person name="LaButti K."/>
            <person name="Lindquist E.A."/>
            <person name="Lipzen A."/>
            <person name="Lundell T."/>
            <person name="Morin E."/>
            <person name="Murat C."/>
            <person name="Riley R."/>
            <person name="Ohm R."/>
            <person name="Sun H."/>
            <person name="Tunlid A."/>
            <person name="Henrissat B."/>
            <person name="Grigoriev I.V."/>
            <person name="Hibbett D.S."/>
            <person name="Martin F."/>
        </authorList>
    </citation>
    <scope>NUCLEOTIDE SEQUENCE [LARGE SCALE GENOMIC DNA]</scope>
    <source>
        <strain evidence="2">Foug A</strain>
    </source>
</reference>
<proteinExistence type="predicted"/>
<evidence type="ECO:0000313" key="2">
    <source>
        <dbReference type="Proteomes" id="UP000053989"/>
    </source>
</evidence>
<evidence type="ECO:0000313" key="1">
    <source>
        <dbReference type="EMBL" id="KIM51021.1"/>
    </source>
</evidence>
<reference evidence="1 2" key="1">
    <citation type="submission" date="2014-04" db="EMBL/GenBank/DDBJ databases">
        <authorList>
            <consortium name="DOE Joint Genome Institute"/>
            <person name="Kuo A."/>
            <person name="Kohler A."/>
            <person name="Nagy L.G."/>
            <person name="Floudas D."/>
            <person name="Copeland A."/>
            <person name="Barry K.W."/>
            <person name="Cichocki N."/>
            <person name="Veneault-Fourrey C."/>
            <person name="LaButti K."/>
            <person name="Lindquist E.A."/>
            <person name="Lipzen A."/>
            <person name="Lundell T."/>
            <person name="Morin E."/>
            <person name="Murat C."/>
            <person name="Sun H."/>
            <person name="Tunlid A."/>
            <person name="Henrissat B."/>
            <person name="Grigoriev I.V."/>
            <person name="Hibbett D.S."/>
            <person name="Martin F."/>
            <person name="Nordberg H.P."/>
            <person name="Cantor M.N."/>
            <person name="Hua S.X."/>
        </authorList>
    </citation>
    <scope>NUCLEOTIDE SEQUENCE [LARGE SCALE GENOMIC DNA]</scope>
    <source>
        <strain evidence="1 2">Foug A</strain>
    </source>
</reference>